<dbReference type="PANTHER" id="PTHR36167">
    <property type="entry name" value="C2H2 FINGER DOMAIN TRANSCRIPTION FACTOR (EUROFUNG)-RELATED"/>
    <property type="match status" value="1"/>
</dbReference>
<proteinExistence type="predicted"/>
<feature type="compositionally biased region" description="Basic and acidic residues" evidence="1">
    <location>
        <begin position="398"/>
        <end position="412"/>
    </location>
</feature>
<evidence type="ECO:0000313" key="3">
    <source>
        <dbReference type="Proteomes" id="UP001147747"/>
    </source>
</evidence>
<reference evidence="2" key="1">
    <citation type="submission" date="2022-12" db="EMBL/GenBank/DDBJ databases">
        <authorList>
            <person name="Petersen C."/>
        </authorList>
    </citation>
    <scope>NUCLEOTIDE SEQUENCE</scope>
    <source>
        <strain evidence="2">IBT 29677</strain>
    </source>
</reference>
<evidence type="ECO:0008006" key="4">
    <source>
        <dbReference type="Google" id="ProtNLM"/>
    </source>
</evidence>
<keyword evidence="3" id="KW-1185">Reference proteome</keyword>
<dbReference type="GO" id="GO:0006355">
    <property type="term" value="P:regulation of DNA-templated transcription"/>
    <property type="evidence" value="ECO:0007669"/>
    <property type="project" value="InterPro"/>
</dbReference>
<comment type="caution">
    <text evidence="2">The sequence shown here is derived from an EMBL/GenBank/DDBJ whole genome shotgun (WGS) entry which is preliminary data.</text>
</comment>
<feature type="region of interest" description="Disordered" evidence="1">
    <location>
        <begin position="269"/>
        <end position="315"/>
    </location>
</feature>
<protein>
    <recommendedName>
        <fullName evidence="4">Fungal N-terminal domain-containing protein</fullName>
    </recommendedName>
</protein>
<feature type="compositionally biased region" description="Basic and acidic residues" evidence="1">
    <location>
        <begin position="292"/>
        <end position="304"/>
    </location>
</feature>
<dbReference type="InterPro" id="IPR039327">
    <property type="entry name" value="CON7-like"/>
</dbReference>
<accession>A0A9W9VQD7</accession>
<dbReference type="Proteomes" id="UP001147747">
    <property type="component" value="Unassembled WGS sequence"/>
</dbReference>
<dbReference type="GeneID" id="81373412"/>
<dbReference type="RefSeq" id="XP_056485052.1">
    <property type="nucleotide sequence ID" value="XM_056634432.1"/>
</dbReference>
<dbReference type="OrthoDB" id="5431013at2759"/>
<feature type="compositionally biased region" description="Polar residues" evidence="1">
    <location>
        <begin position="269"/>
        <end position="291"/>
    </location>
</feature>
<reference evidence="2" key="2">
    <citation type="journal article" date="2023" name="IMA Fungus">
        <title>Comparative genomic study of the Penicillium genus elucidates a diverse pangenome and 15 lateral gene transfer events.</title>
        <authorList>
            <person name="Petersen C."/>
            <person name="Sorensen T."/>
            <person name="Nielsen M.R."/>
            <person name="Sondergaard T.E."/>
            <person name="Sorensen J.L."/>
            <person name="Fitzpatrick D.A."/>
            <person name="Frisvad J.C."/>
            <person name="Nielsen K.L."/>
        </authorList>
    </citation>
    <scope>NUCLEOTIDE SEQUENCE</scope>
    <source>
        <strain evidence="2">IBT 29677</strain>
    </source>
</reference>
<evidence type="ECO:0000313" key="2">
    <source>
        <dbReference type="EMBL" id="KAJ5387254.1"/>
    </source>
</evidence>
<name>A0A9W9VQD7_9EURO</name>
<dbReference type="PANTHER" id="PTHR36167:SF3">
    <property type="entry name" value="C2H2 FINGER DOMAIN TRANSCRIPTION FACTOR (EUROFUNG)-RELATED"/>
    <property type="match status" value="1"/>
</dbReference>
<organism evidence="2 3">
    <name type="scientific">Penicillium cosmopolitanum</name>
    <dbReference type="NCBI Taxonomy" id="1131564"/>
    <lineage>
        <taxon>Eukaryota</taxon>
        <taxon>Fungi</taxon>
        <taxon>Dikarya</taxon>
        <taxon>Ascomycota</taxon>
        <taxon>Pezizomycotina</taxon>
        <taxon>Eurotiomycetes</taxon>
        <taxon>Eurotiomycetidae</taxon>
        <taxon>Eurotiales</taxon>
        <taxon>Aspergillaceae</taxon>
        <taxon>Penicillium</taxon>
    </lineage>
</organism>
<gene>
    <name evidence="2" type="ORF">N7509_009795</name>
</gene>
<sequence length="522" mass="58302">MSGFEVLGIAASVIQVADLGTKLSVKLFSFYRQIKNADQAIQNLSSDVALTCALLRELGETLRTDDLSKLYSKEAFQGLRGVIDQCKGVLQKIDSTLSHTDGSGKTRLQQITGRFRLLLLEPSLDPLKNDLRSLKSTMVLLLNVIIYAGQVRSVPALLQEQRDLIESLLDEKREDNEKQTSFTVSAGIETNKNISSAEWTAYNGLIRKMLHEIDFCKCRLDNSRHFRIRDGILNIHSGEIMRFHASENIPITFDQALFAQNARKNNRITNTRLPYNSSISLTPSESGTPETENLRNTDHSDDGMNRPPQLAKPKINYEVEKYLPKPQAETRYGDFELINHPAPDRPELPGQGNLERDKGEPTFPPNDSPLLLPSMLAQRESEEDSVLDKKVQASGDYLTRESAGKEKTERQNNKRKSISNICPLPRLPASSVGIDTLCVSLVPLNQALNRRSFNDSPGLTASLNDSRKPSIDLKISLPPIESALRRNISPGTKDKKATFHTRRVVLYKIGKLVVAMDYAAKP</sequence>
<dbReference type="AlphaFoldDB" id="A0A9W9VQD7"/>
<feature type="region of interest" description="Disordered" evidence="1">
    <location>
        <begin position="337"/>
        <end position="422"/>
    </location>
</feature>
<dbReference type="EMBL" id="JAPZBU010000009">
    <property type="protein sequence ID" value="KAJ5387254.1"/>
    <property type="molecule type" value="Genomic_DNA"/>
</dbReference>
<evidence type="ECO:0000256" key="1">
    <source>
        <dbReference type="SAM" id="MobiDB-lite"/>
    </source>
</evidence>